<evidence type="ECO:0000256" key="1">
    <source>
        <dbReference type="ARBA" id="ARBA00001917"/>
    </source>
</evidence>
<dbReference type="InterPro" id="IPR035587">
    <property type="entry name" value="DUS-like_FMN-bd"/>
</dbReference>
<gene>
    <name evidence="16" type="ORF">ACD_78C00136G0005</name>
</gene>
<comment type="cofactor">
    <cofactor evidence="1 12 14">
        <name>FMN</name>
        <dbReference type="ChEBI" id="CHEBI:58210"/>
    </cofactor>
</comment>
<keyword evidence="3" id="KW-0820">tRNA-binding</keyword>
<evidence type="ECO:0000256" key="7">
    <source>
        <dbReference type="ARBA" id="ARBA00022857"/>
    </source>
</evidence>
<dbReference type="GO" id="GO:0017150">
    <property type="term" value="F:tRNA dihydrouridine synthase activity"/>
    <property type="evidence" value="ECO:0007669"/>
    <property type="project" value="InterPro"/>
</dbReference>
<dbReference type="PANTHER" id="PTHR45846:SF1">
    <property type="entry name" value="TRNA-DIHYDROURIDINE(47) SYNTHASE [NAD(P)(+)]-LIKE"/>
    <property type="match status" value="1"/>
</dbReference>
<evidence type="ECO:0000256" key="8">
    <source>
        <dbReference type="ARBA" id="ARBA00022884"/>
    </source>
</evidence>
<evidence type="ECO:0000256" key="14">
    <source>
        <dbReference type="PIRSR" id="PIRSR006621-2"/>
    </source>
</evidence>
<evidence type="ECO:0000313" key="16">
    <source>
        <dbReference type="EMBL" id="EKD30154.1"/>
    </source>
</evidence>
<reference evidence="16" key="1">
    <citation type="journal article" date="2012" name="Science">
        <title>Fermentation, hydrogen, and sulfur metabolism in multiple uncultivated bacterial phyla.</title>
        <authorList>
            <person name="Wrighton K.C."/>
            <person name="Thomas B.C."/>
            <person name="Sharon I."/>
            <person name="Miller C.S."/>
            <person name="Castelle C.J."/>
            <person name="VerBerkmoes N.C."/>
            <person name="Wilkins M.J."/>
            <person name="Hettich R.L."/>
            <person name="Lipton M.S."/>
            <person name="Williams K.H."/>
            <person name="Long P.E."/>
            <person name="Banfield J.F."/>
        </authorList>
    </citation>
    <scope>NUCLEOTIDE SEQUENCE [LARGE SCALE GENOMIC DNA]</scope>
</reference>
<dbReference type="EMBL" id="AMFJ01034136">
    <property type="protein sequence ID" value="EKD30154.1"/>
    <property type="molecule type" value="Genomic_DNA"/>
</dbReference>
<dbReference type="PANTHER" id="PTHR45846">
    <property type="entry name" value="TRNA-DIHYDROURIDINE(47) SYNTHASE [NAD(P)(+)]-LIKE"/>
    <property type="match status" value="1"/>
</dbReference>
<evidence type="ECO:0000256" key="2">
    <source>
        <dbReference type="ARBA" id="ARBA00002790"/>
    </source>
</evidence>
<evidence type="ECO:0000256" key="11">
    <source>
        <dbReference type="ARBA" id="ARBA00048802"/>
    </source>
</evidence>
<feature type="active site" description="Proton donor" evidence="13">
    <location>
        <position position="105"/>
    </location>
</feature>
<comment type="similarity">
    <text evidence="12">Belongs to the dus family.</text>
</comment>
<evidence type="ECO:0000256" key="9">
    <source>
        <dbReference type="ARBA" id="ARBA00023002"/>
    </source>
</evidence>
<feature type="binding site" evidence="14">
    <location>
        <position position="75"/>
    </location>
    <ligand>
        <name>FMN</name>
        <dbReference type="ChEBI" id="CHEBI:58210"/>
    </ligand>
</feature>
<comment type="catalytic activity">
    <reaction evidence="11">
        <text>a 5,6-dihydrouridine in tRNA + NAD(+) = a uridine in tRNA + NADH + H(+)</text>
        <dbReference type="Rhea" id="RHEA:54452"/>
        <dbReference type="Rhea" id="RHEA-COMP:13339"/>
        <dbReference type="Rhea" id="RHEA-COMP:13887"/>
        <dbReference type="ChEBI" id="CHEBI:15378"/>
        <dbReference type="ChEBI" id="CHEBI:57540"/>
        <dbReference type="ChEBI" id="CHEBI:57945"/>
        <dbReference type="ChEBI" id="CHEBI:65315"/>
        <dbReference type="ChEBI" id="CHEBI:74443"/>
    </reaction>
</comment>
<keyword evidence="5 12" id="KW-0288">FMN</keyword>
<comment type="caution">
    <text evidence="16">The sequence shown here is derived from an EMBL/GenBank/DDBJ whole genome shotgun (WGS) entry which is preliminary data.</text>
</comment>
<keyword evidence="6 12" id="KW-0819">tRNA processing</keyword>
<comment type="catalytic activity">
    <reaction evidence="10">
        <text>a 5,6-dihydrouridine in tRNA + NADP(+) = a uridine in tRNA + NADPH + H(+)</text>
        <dbReference type="Rhea" id="RHEA:23624"/>
        <dbReference type="Rhea" id="RHEA-COMP:13339"/>
        <dbReference type="Rhea" id="RHEA-COMP:13887"/>
        <dbReference type="ChEBI" id="CHEBI:15378"/>
        <dbReference type="ChEBI" id="CHEBI:57783"/>
        <dbReference type="ChEBI" id="CHEBI:58349"/>
        <dbReference type="ChEBI" id="CHEBI:65315"/>
        <dbReference type="ChEBI" id="CHEBI:74443"/>
    </reaction>
</comment>
<evidence type="ECO:0000256" key="3">
    <source>
        <dbReference type="ARBA" id="ARBA00022555"/>
    </source>
</evidence>
<organism evidence="16">
    <name type="scientific">uncultured bacterium</name>
    <name type="common">gcode 4</name>
    <dbReference type="NCBI Taxonomy" id="1234023"/>
    <lineage>
        <taxon>Bacteria</taxon>
        <taxon>environmental samples</taxon>
    </lineage>
</organism>
<dbReference type="Gene3D" id="1.10.1200.80">
    <property type="entry name" value="Putative flavin oxidoreducatase, domain 2"/>
    <property type="match status" value="1"/>
</dbReference>
<dbReference type="PROSITE" id="PS01136">
    <property type="entry name" value="UPF0034"/>
    <property type="match status" value="1"/>
</dbReference>
<dbReference type="InterPro" id="IPR001269">
    <property type="entry name" value="DUS_fam"/>
</dbReference>
<keyword evidence="4 12" id="KW-0285">Flavoprotein</keyword>
<dbReference type="AlphaFoldDB" id="K1YXS2"/>
<evidence type="ECO:0000256" key="5">
    <source>
        <dbReference type="ARBA" id="ARBA00022643"/>
    </source>
</evidence>
<keyword evidence="14" id="KW-0547">Nucleotide-binding</keyword>
<dbReference type="GO" id="GO:0050660">
    <property type="term" value="F:flavin adenine dinucleotide binding"/>
    <property type="evidence" value="ECO:0007669"/>
    <property type="project" value="InterPro"/>
</dbReference>
<protein>
    <recommendedName>
        <fullName evidence="12">tRNA-dihydrouridine synthase</fullName>
        <ecNumber evidence="12">1.3.1.-</ecNumber>
    </recommendedName>
</protein>
<evidence type="ECO:0000256" key="10">
    <source>
        <dbReference type="ARBA" id="ARBA00048205"/>
    </source>
</evidence>
<dbReference type="Gene3D" id="3.20.20.70">
    <property type="entry name" value="Aldolase class I"/>
    <property type="match status" value="1"/>
</dbReference>
<feature type="domain" description="DUS-like FMN-binding" evidence="15">
    <location>
        <begin position="267"/>
        <end position="345"/>
    </location>
</feature>
<evidence type="ECO:0000256" key="12">
    <source>
        <dbReference type="PIRNR" id="PIRNR006621"/>
    </source>
</evidence>
<keyword evidence="8" id="KW-0694">RNA-binding</keyword>
<evidence type="ECO:0000256" key="4">
    <source>
        <dbReference type="ARBA" id="ARBA00022630"/>
    </source>
</evidence>
<dbReference type="CDD" id="cd02801">
    <property type="entry name" value="DUS_like_FMN"/>
    <property type="match status" value="1"/>
</dbReference>
<evidence type="ECO:0000259" key="15">
    <source>
        <dbReference type="Pfam" id="PF01207"/>
    </source>
</evidence>
<dbReference type="InterPro" id="IPR013785">
    <property type="entry name" value="Aldolase_TIM"/>
</dbReference>
<dbReference type="SUPFAM" id="SSF51395">
    <property type="entry name" value="FMN-linked oxidoreductases"/>
    <property type="match status" value="1"/>
</dbReference>
<dbReference type="Pfam" id="PF01207">
    <property type="entry name" value="Dus"/>
    <property type="match status" value="2"/>
</dbReference>
<sequence length="385" mass="43538">MSKSFWSLLAKQGPICALAPMDGYTDSPYRQIVKKIAPHTVCFSEFYSADGLVHSKQLQQSAFKHDTSEKPLIIQIFGKDPEMFRKAAILIEQAGAAWVDVNMGCPAKKVVKSGHGSSLMINTDTAFRIIEEMSKAVSIPISVKTRLGWNTWEEHLIPFAQGLENAGANLLSVHGRTYQQAFDGTADWTGIYELKKHLSIPVIGNGDVLDYDDGLMKIQNPVNRENKIFEWIDEIRVQSEHQNEAYDCTMNEERRNKHEFRDSLGNLDGFMIGRASFGNPWAFLSWWYIPTLSEILAIMHEHGRLLVEAKGRKGILESRKHLVQYLHGFAGVKEYRKSLVSVESIEDIDMVLARIRNEHGGLLNTKLERGKEAMVEAWTWEGCGL</sequence>
<evidence type="ECO:0000256" key="13">
    <source>
        <dbReference type="PIRSR" id="PIRSR006621-1"/>
    </source>
</evidence>
<comment type="function">
    <text evidence="2 12">Catalyzes the synthesis of 5,6-dihydrouridine (D), a modified base found in the D-loop of most tRNAs, via the reduction of the C5-C6 double bond in target uridines.</text>
</comment>
<feature type="binding site" evidence="14">
    <location>
        <position position="174"/>
    </location>
    <ligand>
        <name>FMN</name>
        <dbReference type="ChEBI" id="CHEBI:58210"/>
    </ligand>
</feature>
<evidence type="ECO:0000256" key="6">
    <source>
        <dbReference type="ARBA" id="ARBA00022694"/>
    </source>
</evidence>
<dbReference type="PIRSF" id="PIRSF006621">
    <property type="entry name" value="Dus"/>
    <property type="match status" value="1"/>
</dbReference>
<keyword evidence="9 12" id="KW-0560">Oxidoreductase</keyword>
<dbReference type="GO" id="GO:0000049">
    <property type="term" value="F:tRNA binding"/>
    <property type="evidence" value="ECO:0007669"/>
    <property type="project" value="UniProtKB-KW"/>
</dbReference>
<dbReference type="EC" id="1.3.1.-" evidence="12"/>
<keyword evidence="7" id="KW-0521">NADP</keyword>
<feature type="binding site" evidence="14">
    <location>
        <position position="144"/>
    </location>
    <ligand>
        <name>FMN</name>
        <dbReference type="ChEBI" id="CHEBI:58210"/>
    </ligand>
</feature>
<dbReference type="InterPro" id="IPR024036">
    <property type="entry name" value="tRNA-dHydroUridine_Synthase_C"/>
</dbReference>
<name>K1YXS2_9BACT</name>
<feature type="domain" description="DUS-like FMN-binding" evidence="15">
    <location>
        <begin position="18"/>
        <end position="213"/>
    </location>
</feature>
<dbReference type="InterPro" id="IPR018517">
    <property type="entry name" value="tRNA_hU_synthase_CS"/>
</dbReference>
<proteinExistence type="inferred from homology"/>
<accession>K1YXS2</accession>